<evidence type="ECO:0000256" key="2">
    <source>
        <dbReference type="SAM" id="Phobius"/>
    </source>
</evidence>
<dbReference type="Proteomes" id="UP000002247">
    <property type="component" value="Chromosome"/>
</dbReference>
<feature type="transmembrane region" description="Helical" evidence="2">
    <location>
        <begin position="60"/>
        <end position="90"/>
    </location>
</feature>
<dbReference type="RefSeq" id="WP_013138046.1">
    <property type="nucleotide sequence ID" value="NC_014168.1"/>
</dbReference>
<dbReference type="STRING" id="640132.Srot_1117"/>
<gene>
    <name evidence="3" type="ordered locus">Srot_1117</name>
</gene>
<evidence type="ECO:0000313" key="3">
    <source>
        <dbReference type="EMBL" id="ADG97590.1"/>
    </source>
</evidence>
<feature type="transmembrane region" description="Helical" evidence="2">
    <location>
        <begin position="96"/>
        <end position="121"/>
    </location>
</feature>
<proteinExistence type="predicted"/>
<evidence type="ECO:0008006" key="5">
    <source>
        <dbReference type="Google" id="ProtNLM"/>
    </source>
</evidence>
<dbReference type="KEGG" id="srt:Srot_1117"/>
<keyword evidence="2" id="KW-0472">Membrane</keyword>
<dbReference type="EMBL" id="CP001958">
    <property type="protein sequence ID" value="ADG97590.1"/>
    <property type="molecule type" value="Genomic_DNA"/>
</dbReference>
<evidence type="ECO:0000256" key="1">
    <source>
        <dbReference type="SAM" id="MobiDB-lite"/>
    </source>
</evidence>
<sequence>MSSRETGPTIPLTDLTAHGSAGSETSVGDLVREASVHVSTLVRSEIALAKSELVQDGKRVAVSAAFVIAALVILLYSSFFFFFFLGWLLMEWLPGWAAFGIVFLLMVAAAVGVGVFGYRVVRKISGPKKTIQSVKDLETLIPKRQSEPAEAPTA</sequence>
<dbReference type="eggNOG" id="ENOG50332VJ">
    <property type="taxonomic scope" value="Bacteria"/>
</dbReference>
<feature type="region of interest" description="Disordered" evidence="1">
    <location>
        <begin position="1"/>
        <end position="24"/>
    </location>
</feature>
<accession>D6ZF66</accession>
<dbReference type="OrthoDB" id="3828498at2"/>
<dbReference type="InterPro" id="IPR009937">
    <property type="entry name" value="Phage_holin_3_6"/>
</dbReference>
<protein>
    <recommendedName>
        <fullName evidence="5">Transmembrane protein</fullName>
    </recommendedName>
</protein>
<dbReference type="AlphaFoldDB" id="D6ZF66"/>
<keyword evidence="2" id="KW-1133">Transmembrane helix</keyword>
<keyword evidence="4" id="KW-1185">Reference proteome</keyword>
<organism evidence="3 4">
    <name type="scientific">Segniliparus rotundus (strain ATCC BAA-972 / CDC 1076 / CIP 108378 / DSM 44985 / JCM 13578)</name>
    <dbReference type="NCBI Taxonomy" id="640132"/>
    <lineage>
        <taxon>Bacteria</taxon>
        <taxon>Bacillati</taxon>
        <taxon>Actinomycetota</taxon>
        <taxon>Actinomycetes</taxon>
        <taxon>Mycobacteriales</taxon>
        <taxon>Segniliparaceae</taxon>
        <taxon>Segniliparus</taxon>
    </lineage>
</organism>
<dbReference type="Pfam" id="PF07332">
    <property type="entry name" value="Phage_holin_3_6"/>
    <property type="match status" value="1"/>
</dbReference>
<keyword evidence="2" id="KW-0812">Transmembrane</keyword>
<evidence type="ECO:0000313" key="4">
    <source>
        <dbReference type="Proteomes" id="UP000002247"/>
    </source>
</evidence>
<reference evidence="3 4" key="1">
    <citation type="journal article" date="2010" name="Stand. Genomic Sci.">
        <title>Complete genome sequence of Segniliparus rotundus type strain (CDC 1076).</title>
        <authorList>
            <person name="Sikorski J."/>
            <person name="Lapidus A."/>
            <person name="Copeland A."/>
            <person name="Misra M."/>
            <person name="Glavina Del Rio T."/>
            <person name="Nolan M."/>
            <person name="Lucas S."/>
            <person name="Chen F."/>
            <person name="Tice H."/>
            <person name="Cheng J.F."/>
            <person name="Jando M."/>
            <person name="Schneider S."/>
            <person name="Bruce D."/>
            <person name="Goodwin L."/>
            <person name="Pitluck S."/>
            <person name="Liolios K."/>
            <person name="Mikhailova N."/>
            <person name="Pati A."/>
            <person name="Ivanova N."/>
            <person name="Mavromatis K."/>
            <person name="Chen A."/>
            <person name="Palaniappan K."/>
            <person name="Chertkov O."/>
            <person name="Land M."/>
            <person name="Hauser L."/>
            <person name="Chang Y.J."/>
            <person name="Jeffries C.D."/>
            <person name="Brettin T."/>
            <person name="Detter J.C."/>
            <person name="Han C."/>
            <person name="Rohde M."/>
            <person name="Goker M."/>
            <person name="Bristow J."/>
            <person name="Eisen J.A."/>
            <person name="Markowitz V."/>
            <person name="Hugenholtz P."/>
            <person name="Kyrpides N.C."/>
            <person name="Klenk H.P."/>
        </authorList>
    </citation>
    <scope>NUCLEOTIDE SEQUENCE [LARGE SCALE GENOMIC DNA]</scope>
    <source>
        <strain evidence="4">ATCC BAA-972 / CDC 1076 / CIP 108378 / DSM 44985 / JCM 13578</strain>
    </source>
</reference>
<dbReference type="HOGENOM" id="CLU_106273_2_1_11"/>
<name>D6ZF66_SEGRD</name>